<comment type="caution">
    <text evidence="3">The sequence shown here is derived from an EMBL/GenBank/DDBJ whole genome shotgun (WGS) entry which is preliminary data.</text>
</comment>
<dbReference type="EMBL" id="LYCR01000160">
    <property type="protein sequence ID" value="OGM40087.1"/>
    <property type="molecule type" value="Genomic_DNA"/>
</dbReference>
<dbReference type="GeneID" id="34454796"/>
<evidence type="ECO:0000313" key="3">
    <source>
        <dbReference type="EMBL" id="OGM40087.1"/>
    </source>
</evidence>
<accession>A0A1F7ZKU7</accession>
<sequence length="575" mass="64220">MARIKPGQICLLGATGRTGRGILQILLTENYSDWALHIYVRSRAKLLSFFPGIEAFTGVKIFEGSITDVELWRQCFSGADIIISALGENENIAGLRLLQDAANTTVSALQVLSQEDSSNWRRPRLILLSSDTLNPTVAAARPRLVHWVVSNAFCYAYDDLRKAQAVYEAHPQLLRLCLVQPPALVEEGSSGHIIGTERGSLAVSYADLAAGFVEIAISDGYRNSSAVIVSSASKDRLRHVPELTRRIVRGTLARYIPWYLAVEEKMLGSAYLLGYPSEKVIKMYQNDSSQLKSLNDILIRTGATKDNWRQFLGKKKYTAAYTTFFDQELANAQNGWKSLVNEYLFSSPQPLINGFVAVGYEFSNPQIAAEALSLGCTGRDPIHVYLDTQYPGTSTYKTTSAKKILHRVHTDTCFSNLFSIPDYVNLSITFAQAEHALLEHWNAWDIVDPVNQFRDVVDVEGLLLIESRNGDGELGVLRQFWLFVPYVYVAQLRPEIGDGGDVRGVELRGRDWGWVYERCLDGEFGEDVHVVKVVRAFRMLEEWKNERDGWCLRAAVSFVEGFRGWTGFGAGGGGY</sequence>
<organism evidence="3 4">
    <name type="scientific">Aspergillus bombycis</name>
    <dbReference type="NCBI Taxonomy" id="109264"/>
    <lineage>
        <taxon>Eukaryota</taxon>
        <taxon>Fungi</taxon>
        <taxon>Dikarya</taxon>
        <taxon>Ascomycota</taxon>
        <taxon>Pezizomycotina</taxon>
        <taxon>Eurotiomycetes</taxon>
        <taxon>Eurotiomycetidae</taxon>
        <taxon>Eurotiales</taxon>
        <taxon>Aspergillaceae</taxon>
        <taxon>Aspergillus</taxon>
    </lineage>
</organism>
<dbReference type="AlphaFoldDB" id="A0A1F7ZKU7"/>
<protein>
    <recommendedName>
        <fullName evidence="2">NAD(P)-binding domain-containing protein</fullName>
    </recommendedName>
</protein>
<keyword evidence="1" id="KW-0560">Oxidoreductase</keyword>
<gene>
    <name evidence="3" type="ORF">ABOM_011406</name>
</gene>
<dbReference type="PANTHER" id="PTHR35870:SF6">
    <property type="entry name" value="MGS207 PROTEIN"/>
    <property type="match status" value="1"/>
</dbReference>
<dbReference type="PANTHER" id="PTHR35870">
    <property type="entry name" value="PROTEIN, PUTATIVE (AFU_ORTHOLOGUE AFUA_5G03330)-RELATED"/>
    <property type="match status" value="1"/>
</dbReference>
<dbReference type="InterPro" id="IPR025337">
    <property type="entry name" value="Questin_oxidase-like"/>
</dbReference>
<dbReference type="Proteomes" id="UP000179179">
    <property type="component" value="Unassembled WGS sequence"/>
</dbReference>
<evidence type="ECO:0000256" key="1">
    <source>
        <dbReference type="ARBA" id="ARBA00023002"/>
    </source>
</evidence>
<dbReference type="InterPro" id="IPR036291">
    <property type="entry name" value="NAD(P)-bd_dom_sf"/>
</dbReference>
<dbReference type="InterPro" id="IPR016040">
    <property type="entry name" value="NAD(P)-bd_dom"/>
</dbReference>
<reference evidence="3 4" key="1">
    <citation type="journal article" date="2016" name="Genome Biol. Evol.">
        <title>Draft genome sequence of an aflatoxigenic Aspergillus species, A. bombycis.</title>
        <authorList>
            <person name="Moore G.G."/>
            <person name="Mack B.M."/>
            <person name="Beltz S.B."/>
            <person name="Gilbert M.K."/>
        </authorList>
    </citation>
    <scope>NUCLEOTIDE SEQUENCE [LARGE SCALE GENOMIC DNA]</scope>
    <source>
        <strain evidence="4">NRRL 26010</strain>
    </source>
</reference>
<feature type="domain" description="NAD(P)-binding" evidence="2">
    <location>
        <begin position="13"/>
        <end position="215"/>
    </location>
</feature>
<dbReference type="SUPFAM" id="SSF51735">
    <property type="entry name" value="NAD(P)-binding Rossmann-fold domains"/>
    <property type="match status" value="1"/>
</dbReference>
<dbReference type="Gene3D" id="3.40.50.720">
    <property type="entry name" value="NAD(P)-binding Rossmann-like Domain"/>
    <property type="match status" value="1"/>
</dbReference>
<name>A0A1F7ZKU7_9EURO</name>
<dbReference type="Pfam" id="PF13460">
    <property type="entry name" value="NAD_binding_10"/>
    <property type="match status" value="1"/>
</dbReference>
<dbReference type="Pfam" id="PF14027">
    <property type="entry name" value="Questin_oxidase"/>
    <property type="match status" value="2"/>
</dbReference>
<dbReference type="OrthoDB" id="10254221at2759"/>
<dbReference type="GO" id="GO:0016491">
    <property type="term" value="F:oxidoreductase activity"/>
    <property type="evidence" value="ECO:0007669"/>
    <property type="project" value="UniProtKB-KW"/>
</dbReference>
<keyword evidence="4" id="KW-1185">Reference proteome</keyword>
<proteinExistence type="predicted"/>
<evidence type="ECO:0000259" key="2">
    <source>
        <dbReference type="Pfam" id="PF13460"/>
    </source>
</evidence>
<dbReference type="RefSeq" id="XP_022383804.1">
    <property type="nucleotide sequence ID" value="XM_022538534.1"/>
</dbReference>
<evidence type="ECO:0000313" key="4">
    <source>
        <dbReference type="Proteomes" id="UP000179179"/>
    </source>
</evidence>